<keyword evidence="5" id="KW-1185">Reference proteome</keyword>
<evidence type="ECO:0000259" key="3">
    <source>
        <dbReference type="Pfam" id="PF08028"/>
    </source>
</evidence>
<dbReference type="InterPro" id="IPR037069">
    <property type="entry name" value="AcylCoA_DH/ox_N_sf"/>
</dbReference>
<dbReference type="EMBL" id="WBKB01000013">
    <property type="protein sequence ID" value="KAB1640695.1"/>
    <property type="molecule type" value="Genomic_DNA"/>
</dbReference>
<name>A0A7J5B872_9MICO</name>
<dbReference type="SUPFAM" id="SSF47203">
    <property type="entry name" value="Acyl-CoA dehydrogenase C-terminal domain-like"/>
    <property type="match status" value="1"/>
</dbReference>
<keyword evidence="1" id="KW-0560">Oxidoreductase</keyword>
<accession>A0A7J5B872</accession>
<comment type="caution">
    <text evidence="4">The sequence shown here is derived from an EMBL/GenBank/DDBJ whole genome shotgun (WGS) entry which is preliminary data.</text>
</comment>
<dbReference type="Pfam" id="PF08028">
    <property type="entry name" value="Acyl-CoA_dh_2"/>
    <property type="match status" value="1"/>
</dbReference>
<dbReference type="InterPro" id="IPR046373">
    <property type="entry name" value="Acyl-CoA_Oxase/DH_mid-dom_sf"/>
</dbReference>
<dbReference type="GO" id="GO:0003995">
    <property type="term" value="F:acyl-CoA dehydrogenase activity"/>
    <property type="evidence" value="ECO:0007669"/>
    <property type="project" value="TreeGrafter"/>
</dbReference>
<dbReference type="PANTHER" id="PTHR43884">
    <property type="entry name" value="ACYL-COA DEHYDROGENASE"/>
    <property type="match status" value="1"/>
</dbReference>
<organism evidence="4 5">
    <name type="scientific">Gulosibacter chungangensis</name>
    <dbReference type="NCBI Taxonomy" id="979746"/>
    <lineage>
        <taxon>Bacteria</taxon>
        <taxon>Bacillati</taxon>
        <taxon>Actinomycetota</taxon>
        <taxon>Actinomycetes</taxon>
        <taxon>Micrococcales</taxon>
        <taxon>Microbacteriaceae</taxon>
        <taxon>Gulosibacter</taxon>
    </lineage>
</organism>
<dbReference type="PANTHER" id="PTHR43884:SF25">
    <property type="entry name" value="ACYL-COA DEHYDROGENASE YDBM-RELATED"/>
    <property type="match status" value="1"/>
</dbReference>
<evidence type="ECO:0000256" key="1">
    <source>
        <dbReference type="ARBA" id="ARBA00023002"/>
    </source>
</evidence>
<gene>
    <name evidence="4" type="ORF">F8O05_14350</name>
</gene>
<reference evidence="4 5" key="1">
    <citation type="submission" date="2019-09" db="EMBL/GenBank/DDBJ databases">
        <title>Phylogeny of genus Pseudoclavibacter and closely related genus.</title>
        <authorList>
            <person name="Li Y."/>
        </authorList>
    </citation>
    <scope>NUCLEOTIDE SEQUENCE [LARGE SCALE GENOMIC DNA]</scope>
    <source>
        <strain evidence="4 5">KCTC 13959</strain>
    </source>
</reference>
<sequence length="390" mass="43183">MTDREARFAEIQAKFLPEGLLERIRERASTYDRENRFFQEDFEELVEHGYLKLFVPEHLGGPGLGMNEVSRLQQVLAKAAPATALGINMHLVWTGVARALLERGDDSHEFVLEETAAGEVFAFGVSEPGNDLVLYGSTTEAIPTEDGGYRFTGKKIFTSLSPVWTRLGVHGLDSSDPEDKRVVYGFIERSEAGISVSEHWDPMGMRATQSRSTTLADVSMRADRVTRRIPDGITPDTLTFAINANFQLLIASVYTGLAARALELAAAALHNRKSLKHGKTYAELPEFRDRIADAAIDYESVPPQLDSYTRDFDDLVDYGAAWPRKFVGAKLRATEMARRVVEDAFRCAGGAGFDNGSEMNRLYRDALAGMFHPSGWDGARGLFAGAYLEE</sequence>
<dbReference type="OrthoDB" id="3404950at2"/>
<dbReference type="PIRSF" id="PIRSF016578">
    <property type="entry name" value="HsaA"/>
    <property type="match status" value="1"/>
</dbReference>
<protein>
    <submittedName>
        <fullName evidence="4">Acyl-CoA dehydrogenase</fullName>
    </submittedName>
</protein>
<dbReference type="RefSeq" id="WP_158053437.1">
    <property type="nucleotide sequence ID" value="NZ_WBKB01000013.1"/>
</dbReference>
<dbReference type="GO" id="GO:0050660">
    <property type="term" value="F:flavin adenine dinucleotide binding"/>
    <property type="evidence" value="ECO:0007669"/>
    <property type="project" value="InterPro"/>
</dbReference>
<feature type="domain" description="Acyl-CoA dehydrogenase/oxidase N-terminal" evidence="2">
    <location>
        <begin position="22"/>
        <end position="92"/>
    </location>
</feature>
<dbReference type="SUPFAM" id="SSF56645">
    <property type="entry name" value="Acyl-CoA dehydrogenase NM domain-like"/>
    <property type="match status" value="1"/>
</dbReference>
<feature type="domain" description="Acyl-CoA dehydrogenase C-terminal" evidence="3">
    <location>
        <begin position="248"/>
        <end position="372"/>
    </location>
</feature>
<dbReference type="InterPro" id="IPR013107">
    <property type="entry name" value="Acyl-CoA_DH_C"/>
</dbReference>
<dbReference type="InterPro" id="IPR013786">
    <property type="entry name" value="AcylCoA_DH/ox_N"/>
</dbReference>
<dbReference type="InterPro" id="IPR009100">
    <property type="entry name" value="AcylCoA_DH/oxidase_NM_dom_sf"/>
</dbReference>
<dbReference type="Pfam" id="PF02771">
    <property type="entry name" value="Acyl-CoA_dh_N"/>
    <property type="match status" value="1"/>
</dbReference>
<dbReference type="Gene3D" id="1.20.140.10">
    <property type="entry name" value="Butyryl-CoA Dehydrogenase, subunit A, domain 3"/>
    <property type="match status" value="1"/>
</dbReference>
<evidence type="ECO:0000313" key="4">
    <source>
        <dbReference type="EMBL" id="KAB1640695.1"/>
    </source>
</evidence>
<dbReference type="Gene3D" id="1.10.540.10">
    <property type="entry name" value="Acyl-CoA dehydrogenase/oxidase, N-terminal domain"/>
    <property type="match status" value="1"/>
</dbReference>
<dbReference type="Gene3D" id="2.40.110.10">
    <property type="entry name" value="Butyryl-CoA Dehydrogenase, subunit A, domain 2"/>
    <property type="match status" value="1"/>
</dbReference>
<evidence type="ECO:0000313" key="5">
    <source>
        <dbReference type="Proteomes" id="UP000433493"/>
    </source>
</evidence>
<proteinExistence type="predicted"/>
<dbReference type="InterPro" id="IPR036250">
    <property type="entry name" value="AcylCo_DH-like_C"/>
</dbReference>
<dbReference type="AlphaFoldDB" id="A0A7J5B872"/>
<dbReference type="Proteomes" id="UP000433493">
    <property type="component" value="Unassembled WGS sequence"/>
</dbReference>
<evidence type="ECO:0000259" key="2">
    <source>
        <dbReference type="Pfam" id="PF02771"/>
    </source>
</evidence>